<feature type="binding site" evidence="4">
    <location>
        <begin position="130"/>
        <end position="138"/>
    </location>
    <ligand>
        <name>ATP</name>
        <dbReference type="ChEBI" id="CHEBI:30616"/>
    </ligand>
</feature>
<keyword evidence="2 4" id="KW-0547">Nucleotide-binding</keyword>
<evidence type="ECO:0000256" key="3">
    <source>
        <dbReference type="ARBA" id="ARBA00022840"/>
    </source>
</evidence>
<feature type="binding site" evidence="4">
    <location>
        <position position="50"/>
    </location>
    <ligand>
        <name>substrate</name>
    </ligand>
</feature>
<evidence type="ECO:0000256" key="5">
    <source>
        <dbReference type="RuleBase" id="RU361279"/>
    </source>
</evidence>
<keyword evidence="3 4" id="KW-0067">ATP-binding</keyword>
<comment type="similarity">
    <text evidence="1 5">Belongs to the 5-formyltetrahydrofolate cyclo-ligase family.</text>
</comment>
<comment type="cofactor">
    <cofactor evidence="5">
        <name>Mg(2+)</name>
        <dbReference type="ChEBI" id="CHEBI:18420"/>
    </cofactor>
</comment>
<name>A0A7X8SII0_9BACT</name>
<dbReference type="InterPro" id="IPR037171">
    <property type="entry name" value="NagB/RpiA_transferase-like"/>
</dbReference>
<evidence type="ECO:0000313" key="7">
    <source>
        <dbReference type="Proteomes" id="UP000585050"/>
    </source>
</evidence>
<proteinExistence type="inferred from homology"/>
<dbReference type="EC" id="6.3.3.2" evidence="5"/>
<dbReference type="Pfam" id="PF01812">
    <property type="entry name" value="5-FTHF_cyc-lig"/>
    <property type="match status" value="1"/>
</dbReference>
<gene>
    <name evidence="6" type="ORF">HGP29_06515</name>
</gene>
<keyword evidence="5" id="KW-0460">Magnesium</keyword>
<dbReference type="AlphaFoldDB" id="A0A7X8SII0"/>
<evidence type="ECO:0000256" key="1">
    <source>
        <dbReference type="ARBA" id="ARBA00010638"/>
    </source>
</evidence>
<feature type="binding site" evidence="4">
    <location>
        <position position="55"/>
    </location>
    <ligand>
        <name>substrate</name>
    </ligand>
</feature>
<dbReference type="EMBL" id="JABAIL010000002">
    <property type="protein sequence ID" value="NLR90850.1"/>
    <property type="molecule type" value="Genomic_DNA"/>
</dbReference>
<organism evidence="6 7">
    <name type="scientific">Flammeovirga agarivorans</name>
    <dbReference type="NCBI Taxonomy" id="2726742"/>
    <lineage>
        <taxon>Bacteria</taxon>
        <taxon>Pseudomonadati</taxon>
        <taxon>Bacteroidota</taxon>
        <taxon>Cytophagia</taxon>
        <taxon>Cytophagales</taxon>
        <taxon>Flammeovirgaceae</taxon>
        <taxon>Flammeovirga</taxon>
    </lineage>
</organism>
<dbReference type="InterPro" id="IPR024185">
    <property type="entry name" value="FTHF_cligase-like_sf"/>
</dbReference>
<dbReference type="NCBIfam" id="TIGR02727">
    <property type="entry name" value="MTHFS_bact"/>
    <property type="match status" value="1"/>
</dbReference>
<keyword evidence="5" id="KW-0479">Metal-binding</keyword>
<dbReference type="SUPFAM" id="SSF100950">
    <property type="entry name" value="NagB/RpiA/CoA transferase-like"/>
    <property type="match status" value="1"/>
</dbReference>
<dbReference type="GO" id="GO:0030272">
    <property type="term" value="F:5-formyltetrahydrofolate cyclo-ligase activity"/>
    <property type="evidence" value="ECO:0007669"/>
    <property type="project" value="UniProtKB-EC"/>
</dbReference>
<dbReference type="PANTHER" id="PTHR23407:SF1">
    <property type="entry name" value="5-FORMYLTETRAHYDROFOLATE CYCLO-LIGASE"/>
    <property type="match status" value="1"/>
</dbReference>
<dbReference type="GO" id="GO:0035999">
    <property type="term" value="P:tetrahydrofolate interconversion"/>
    <property type="evidence" value="ECO:0007669"/>
    <property type="project" value="TreeGrafter"/>
</dbReference>
<evidence type="ECO:0000256" key="4">
    <source>
        <dbReference type="PIRSR" id="PIRSR006806-1"/>
    </source>
</evidence>
<dbReference type="GO" id="GO:0005524">
    <property type="term" value="F:ATP binding"/>
    <property type="evidence" value="ECO:0007669"/>
    <property type="project" value="UniProtKB-KW"/>
</dbReference>
<dbReference type="Gene3D" id="3.40.50.10420">
    <property type="entry name" value="NagB/RpiA/CoA transferase-like"/>
    <property type="match status" value="1"/>
</dbReference>
<keyword evidence="7" id="KW-1185">Reference proteome</keyword>
<feature type="binding site" evidence="4">
    <location>
        <begin position="5"/>
        <end position="9"/>
    </location>
    <ligand>
        <name>ATP</name>
        <dbReference type="ChEBI" id="CHEBI:30616"/>
    </ligand>
</feature>
<reference evidence="6 7" key="1">
    <citation type="submission" date="2020-04" db="EMBL/GenBank/DDBJ databases">
        <title>Flammeovirga sp. SR4, a novel species isolated from seawater.</title>
        <authorList>
            <person name="Wang X."/>
        </authorList>
    </citation>
    <scope>NUCLEOTIDE SEQUENCE [LARGE SCALE GENOMIC DNA]</scope>
    <source>
        <strain evidence="6 7">SR4</strain>
    </source>
</reference>
<comment type="catalytic activity">
    <reaction evidence="5">
        <text>(6S)-5-formyl-5,6,7,8-tetrahydrofolate + ATP = (6R)-5,10-methenyltetrahydrofolate + ADP + phosphate</text>
        <dbReference type="Rhea" id="RHEA:10488"/>
        <dbReference type="ChEBI" id="CHEBI:30616"/>
        <dbReference type="ChEBI" id="CHEBI:43474"/>
        <dbReference type="ChEBI" id="CHEBI:57455"/>
        <dbReference type="ChEBI" id="CHEBI:57457"/>
        <dbReference type="ChEBI" id="CHEBI:456216"/>
        <dbReference type="EC" id="6.3.3.2"/>
    </reaction>
</comment>
<dbReference type="PANTHER" id="PTHR23407">
    <property type="entry name" value="ATPASE INHIBITOR/5-FORMYLTETRAHYDROFOLATE CYCLO-LIGASE"/>
    <property type="match status" value="1"/>
</dbReference>
<keyword evidence="6" id="KW-0436">Ligase</keyword>
<accession>A0A7X8SII0</accession>
<sequence>MKLEKAALRKEVIKKRLELSEQQVKSAEKYIAAAFWENTPEDVAVLHTYIPINNEASTLAIIDKALKLGWKVVVPKTLPGRKLKNLVLHSLEDLKEERFGTLIPNVEEEYTGTYDYVLVPGVAFSEELGRMGYGGGYYDTFLSQHSNSKKIGITYSLQMNDNLPLEEHDVKMDHLIIAPVNES</sequence>
<dbReference type="RefSeq" id="WP_168881564.1">
    <property type="nucleotide sequence ID" value="NZ_JABAIL010000002.1"/>
</dbReference>
<dbReference type="GO" id="GO:0009396">
    <property type="term" value="P:folic acid-containing compound biosynthetic process"/>
    <property type="evidence" value="ECO:0007669"/>
    <property type="project" value="TreeGrafter"/>
</dbReference>
<evidence type="ECO:0000313" key="6">
    <source>
        <dbReference type="EMBL" id="NLR90850.1"/>
    </source>
</evidence>
<dbReference type="InterPro" id="IPR002698">
    <property type="entry name" value="FTHF_cligase"/>
</dbReference>
<evidence type="ECO:0000256" key="2">
    <source>
        <dbReference type="ARBA" id="ARBA00022741"/>
    </source>
</evidence>
<dbReference type="GO" id="GO:0046872">
    <property type="term" value="F:metal ion binding"/>
    <property type="evidence" value="ECO:0007669"/>
    <property type="project" value="UniProtKB-KW"/>
</dbReference>
<protein>
    <recommendedName>
        <fullName evidence="5">5-formyltetrahydrofolate cyclo-ligase</fullName>
        <ecNumber evidence="5">6.3.3.2</ecNumber>
    </recommendedName>
</protein>
<comment type="caution">
    <text evidence="6">The sequence shown here is derived from an EMBL/GenBank/DDBJ whole genome shotgun (WGS) entry which is preliminary data.</text>
</comment>
<dbReference type="Proteomes" id="UP000585050">
    <property type="component" value="Unassembled WGS sequence"/>
</dbReference>
<dbReference type="PIRSF" id="PIRSF006806">
    <property type="entry name" value="FTHF_cligase"/>
    <property type="match status" value="1"/>
</dbReference>